<dbReference type="SUPFAM" id="SSF53041">
    <property type="entry name" value="Resolvase-like"/>
    <property type="match status" value="1"/>
</dbReference>
<name>A0A0G0MIW0_9BACT</name>
<evidence type="ECO:0000256" key="1">
    <source>
        <dbReference type="ARBA" id="ARBA00023125"/>
    </source>
</evidence>
<dbReference type="Pfam" id="PF13408">
    <property type="entry name" value="Zn_ribbon_recom"/>
    <property type="match status" value="1"/>
</dbReference>
<feature type="coiled-coil region" evidence="3">
    <location>
        <begin position="326"/>
        <end position="391"/>
    </location>
</feature>
<dbReference type="PANTHER" id="PTHR30461">
    <property type="entry name" value="DNA-INVERTASE FROM LAMBDOID PROPHAGE"/>
    <property type="match status" value="1"/>
</dbReference>
<dbReference type="InterPro" id="IPR025827">
    <property type="entry name" value="Zn_ribbon_recom_dom"/>
</dbReference>
<keyword evidence="3" id="KW-0175">Coiled coil</keyword>
<dbReference type="Pfam" id="PF07508">
    <property type="entry name" value="Recombinase"/>
    <property type="match status" value="1"/>
</dbReference>
<dbReference type="Gene3D" id="3.40.50.1390">
    <property type="entry name" value="Resolvase, N-terminal catalytic domain"/>
    <property type="match status" value="1"/>
</dbReference>
<dbReference type="GO" id="GO:0000150">
    <property type="term" value="F:DNA strand exchange activity"/>
    <property type="evidence" value="ECO:0007669"/>
    <property type="project" value="InterPro"/>
</dbReference>
<evidence type="ECO:0000256" key="2">
    <source>
        <dbReference type="ARBA" id="ARBA00023172"/>
    </source>
</evidence>
<dbReference type="PROSITE" id="PS51736">
    <property type="entry name" value="RECOMBINASES_3"/>
    <property type="match status" value="1"/>
</dbReference>
<dbReference type="InterPro" id="IPR036162">
    <property type="entry name" value="Resolvase-like_N_sf"/>
</dbReference>
<evidence type="ECO:0000259" key="4">
    <source>
        <dbReference type="PROSITE" id="PS51736"/>
    </source>
</evidence>
<dbReference type="InterPro" id="IPR011109">
    <property type="entry name" value="DNA_bind_recombinase_dom"/>
</dbReference>
<dbReference type="PANTHER" id="PTHR30461:SF2">
    <property type="entry name" value="SERINE RECOMBINASE PINE-RELATED"/>
    <property type="match status" value="1"/>
</dbReference>
<evidence type="ECO:0000313" key="5">
    <source>
        <dbReference type="EMBL" id="KKR03078.1"/>
    </source>
</evidence>
<evidence type="ECO:0000256" key="3">
    <source>
        <dbReference type="SAM" id="Coils"/>
    </source>
</evidence>
<keyword evidence="2" id="KW-0233">DNA recombination</keyword>
<dbReference type="InterPro" id="IPR050639">
    <property type="entry name" value="SSR_resolvase"/>
</dbReference>
<dbReference type="Proteomes" id="UP000033935">
    <property type="component" value="Unassembled WGS sequence"/>
</dbReference>
<comment type="caution">
    <text evidence="5">The sequence shown here is derived from an EMBL/GenBank/DDBJ whole genome shotgun (WGS) entry which is preliminary data.</text>
</comment>
<evidence type="ECO:0000313" key="6">
    <source>
        <dbReference type="Proteomes" id="UP000033935"/>
    </source>
</evidence>
<gene>
    <name evidence="5" type="ORF">UT30_C0039G0002</name>
</gene>
<dbReference type="GO" id="GO:0003677">
    <property type="term" value="F:DNA binding"/>
    <property type="evidence" value="ECO:0007669"/>
    <property type="project" value="UniProtKB-KW"/>
</dbReference>
<dbReference type="CDD" id="cd00338">
    <property type="entry name" value="Ser_Recombinase"/>
    <property type="match status" value="1"/>
</dbReference>
<keyword evidence="1" id="KW-0238">DNA-binding</keyword>
<organism evidence="5 6">
    <name type="scientific">Candidatus Uhrbacteria bacterium GW2011_GWF2_39_13</name>
    <dbReference type="NCBI Taxonomy" id="1618995"/>
    <lineage>
        <taxon>Bacteria</taxon>
        <taxon>Candidatus Uhriibacteriota</taxon>
    </lineage>
</organism>
<feature type="domain" description="Resolvase/invertase-type recombinase catalytic" evidence="4">
    <location>
        <begin position="1"/>
        <end position="101"/>
    </location>
</feature>
<dbReference type="Gene3D" id="3.90.1750.20">
    <property type="entry name" value="Putative Large Serine Recombinase, Chain B, Domain 2"/>
    <property type="match status" value="1"/>
</dbReference>
<dbReference type="InterPro" id="IPR038109">
    <property type="entry name" value="DNA_bind_recomb_sf"/>
</dbReference>
<dbReference type="Pfam" id="PF00239">
    <property type="entry name" value="Resolvase"/>
    <property type="match status" value="1"/>
</dbReference>
<dbReference type="SMART" id="SM00857">
    <property type="entry name" value="Resolvase"/>
    <property type="match status" value="1"/>
</dbReference>
<dbReference type="AlphaFoldDB" id="A0A0G0MIW0"/>
<proteinExistence type="predicted"/>
<protein>
    <submittedName>
        <fullName evidence="5">Recombinase</fullName>
    </submittedName>
</protein>
<reference evidence="5 6" key="1">
    <citation type="journal article" date="2015" name="Nature">
        <title>rRNA introns, odd ribosomes, and small enigmatic genomes across a large radiation of phyla.</title>
        <authorList>
            <person name="Brown C.T."/>
            <person name="Hug L.A."/>
            <person name="Thomas B.C."/>
            <person name="Sharon I."/>
            <person name="Castelle C.J."/>
            <person name="Singh A."/>
            <person name="Wilkins M.J."/>
            <person name="Williams K.H."/>
            <person name="Banfield J.F."/>
        </authorList>
    </citation>
    <scope>NUCLEOTIDE SEQUENCE [LARGE SCALE GENOMIC DNA]</scope>
</reference>
<accession>A0A0G0MIW0</accession>
<dbReference type="EMBL" id="LBWG01000039">
    <property type="protein sequence ID" value="KKR03078.1"/>
    <property type="molecule type" value="Genomic_DNA"/>
</dbReference>
<sequence>MVSDKREKFRSMLDSLKDGSYDGIITWAPDRLARNMKEGGEIIDMLDRGEIEDIKFASGYTFTNDSSGKMLLGIAFVMTKQYSDQHSQNVRRAIRRKTGEGKWAGSHLKQGYYKDRQHFLRPDGKNHDLIKTTFEMRLDGKELKVIAKFLCEEGFPVTTRHTKHKEMVVNDKFVSDLLRDPIYAGAMIFGDEVVNLFEKYDFVPAVDTTDMERLLTKDGVRKSYNITDIVKPRGSIKADLMRGMVVCSHCNRSMSSGITPKTTKEGTKRYFYFRCDTQGCQRKGKSVRAKVVMEAAYAFLNKHPLTSKKGYTHYKTQMAKVFETQQQQAVQDIKSLKAQRSHAQRRVSDMKELIRDAKGDKVLVKEYESDMKKHLAKVKDIDKELKKLEVTRTDAHGALVNFEEFHELFQNIAVHIQNIDAMNDLDFIMRKLFINFTITDGKVTEITQNSPFRELCLDTDSVMVTPRGIEPRFTG</sequence>
<dbReference type="InterPro" id="IPR006119">
    <property type="entry name" value="Resolv_N"/>
</dbReference>